<feature type="signal peptide" evidence="1">
    <location>
        <begin position="1"/>
        <end position="22"/>
    </location>
</feature>
<evidence type="ECO:0000256" key="1">
    <source>
        <dbReference type="SAM" id="SignalP"/>
    </source>
</evidence>
<sequence length="225" mass="24025">MFQRNMLFGAATFAGLASLALAAPLAEKRQTPSSCSEHASGYLIVRPTSNTSSGPITYAGIVSGVKHAGIDGQDDSIIVTKDGNGNALQPQVWSFLQCTDQNGQSPPPGYKPPTSGPSNNYFGILRPQSATQHCLALESENDASTGARNSVVDSFCTQVPEQYRTFMYVDYIYGNSADASNLFFADQNETLVIGSTAHAELQFFTNGAPSGQQTYQLQLLPNTLP</sequence>
<accession>A0A316YGW0</accession>
<protein>
    <recommendedName>
        <fullName evidence="4">Ricin B lectin domain-containing protein</fullName>
    </recommendedName>
</protein>
<dbReference type="Proteomes" id="UP000245768">
    <property type="component" value="Unassembled WGS sequence"/>
</dbReference>
<dbReference type="EMBL" id="KZ819638">
    <property type="protein sequence ID" value="PWN88780.1"/>
    <property type="molecule type" value="Genomic_DNA"/>
</dbReference>
<dbReference type="OrthoDB" id="3359946at2759"/>
<dbReference type="InParanoid" id="A0A316YGW0"/>
<organism evidence="2 3">
    <name type="scientific">Acaromyces ingoldii</name>
    <dbReference type="NCBI Taxonomy" id="215250"/>
    <lineage>
        <taxon>Eukaryota</taxon>
        <taxon>Fungi</taxon>
        <taxon>Dikarya</taxon>
        <taxon>Basidiomycota</taxon>
        <taxon>Ustilaginomycotina</taxon>
        <taxon>Exobasidiomycetes</taxon>
        <taxon>Exobasidiales</taxon>
        <taxon>Cryptobasidiaceae</taxon>
        <taxon>Acaromyces</taxon>
    </lineage>
</organism>
<dbReference type="RefSeq" id="XP_025375978.1">
    <property type="nucleotide sequence ID" value="XM_025522533.1"/>
</dbReference>
<evidence type="ECO:0000313" key="3">
    <source>
        <dbReference type="Proteomes" id="UP000245768"/>
    </source>
</evidence>
<name>A0A316YGW0_9BASI</name>
<reference evidence="2 3" key="1">
    <citation type="journal article" date="2018" name="Mol. Biol. Evol.">
        <title>Broad Genomic Sampling Reveals a Smut Pathogenic Ancestry of the Fungal Clade Ustilaginomycotina.</title>
        <authorList>
            <person name="Kijpornyongpan T."/>
            <person name="Mondo S.J."/>
            <person name="Barry K."/>
            <person name="Sandor L."/>
            <person name="Lee J."/>
            <person name="Lipzen A."/>
            <person name="Pangilinan J."/>
            <person name="LaButti K."/>
            <person name="Hainaut M."/>
            <person name="Henrissat B."/>
            <person name="Grigoriev I.V."/>
            <person name="Spatafora J.W."/>
            <person name="Aime M.C."/>
        </authorList>
    </citation>
    <scope>NUCLEOTIDE SEQUENCE [LARGE SCALE GENOMIC DNA]</scope>
    <source>
        <strain evidence="2 3">MCA 4198</strain>
    </source>
</reference>
<gene>
    <name evidence="2" type="ORF">FA10DRAFT_268925</name>
</gene>
<feature type="chain" id="PRO_5016436458" description="Ricin B lectin domain-containing protein" evidence="1">
    <location>
        <begin position="23"/>
        <end position="225"/>
    </location>
</feature>
<dbReference type="AlphaFoldDB" id="A0A316YGW0"/>
<evidence type="ECO:0000313" key="2">
    <source>
        <dbReference type="EMBL" id="PWN88780.1"/>
    </source>
</evidence>
<evidence type="ECO:0008006" key="4">
    <source>
        <dbReference type="Google" id="ProtNLM"/>
    </source>
</evidence>
<keyword evidence="1" id="KW-0732">Signal</keyword>
<dbReference type="GeneID" id="37044449"/>
<proteinExistence type="predicted"/>
<keyword evidence="3" id="KW-1185">Reference proteome</keyword>